<accession>A0ACC0A335</accession>
<organism evidence="1 2">
    <name type="scientific">Catharanthus roseus</name>
    <name type="common">Madagascar periwinkle</name>
    <name type="synonym">Vinca rosea</name>
    <dbReference type="NCBI Taxonomy" id="4058"/>
    <lineage>
        <taxon>Eukaryota</taxon>
        <taxon>Viridiplantae</taxon>
        <taxon>Streptophyta</taxon>
        <taxon>Embryophyta</taxon>
        <taxon>Tracheophyta</taxon>
        <taxon>Spermatophyta</taxon>
        <taxon>Magnoliopsida</taxon>
        <taxon>eudicotyledons</taxon>
        <taxon>Gunneridae</taxon>
        <taxon>Pentapetalae</taxon>
        <taxon>asterids</taxon>
        <taxon>lamiids</taxon>
        <taxon>Gentianales</taxon>
        <taxon>Apocynaceae</taxon>
        <taxon>Rauvolfioideae</taxon>
        <taxon>Vinceae</taxon>
        <taxon>Catharanthinae</taxon>
        <taxon>Catharanthus</taxon>
    </lineage>
</organism>
<name>A0ACC0A335_CATRO</name>
<proteinExistence type="predicted"/>
<protein>
    <submittedName>
        <fullName evidence="1">Uncharacterized protein</fullName>
    </submittedName>
</protein>
<dbReference type="EMBL" id="CM044707">
    <property type="protein sequence ID" value="KAI5655166.1"/>
    <property type="molecule type" value="Genomic_DNA"/>
</dbReference>
<evidence type="ECO:0000313" key="1">
    <source>
        <dbReference type="EMBL" id="KAI5655166.1"/>
    </source>
</evidence>
<gene>
    <name evidence="1" type="ORF">M9H77_32353</name>
</gene>
<sequence length="104" mass="11534">MSQRSSILFALAILCLIALASAARLDSSLENVQKEGVEKSGVESIKSCEGMDEEECLDIGETENSEVDEEGMNACEGMEKEECLLMRRALIAHTDYIYTQRQKP</sequence>
<dbReference type="Proteomes" id="UP001060085">
    <property type="component" value="Linkage Group LG07"/>
</dbReference>
<keyword evidence="2" id="KW-1185">Reference proteome</keyword>
<comment type="caution">
    <text evidence="1">The sequence shown here is derived from an EMBL/GenBank/DDBJ whole genome shotgun (WGS) entry which is preliminary data.</text>
</comment>
<reference evidence="2" key="1">
    <citation type="journal article" date="2023" name="Nat. Plants">
        <title>Single-cell RNA sequencing provides a high-resolution roadmap for understanding the multicellular compartmentation of specialized metabolism.</title>
        <authorList>
            <person name="Sun S."/>
            <person name="Shen X."/>
            <person name="Li Y."/>
            <person name="Li Y."/>
            <person name="Wang S."/>
            <person name="Li R."/>
            <person name="Zhang H."/>
            <person name="Shen G."/>
            <person name="Guo B."/>
            <person name="Wei J."/>
            <person name="Xu J."/>
            <person name="St-Pierre B."/>
            <person name="Chen S."/>
            <person name="Sun C."/>
        </authorList>
    </citation>
    <scope>NUCLEOTIDE SEQUENCE [LARGE SCALE GENOMIC DNA]</scope>
</reference>
<evidence type="ECO:0000313" key="2">
    <source>
        <dbReference type="Proteomes" id="UP001060085"/>
    </source>
</evidence>